<evidence type="ECO:0000256" key="5">
    <source>
        <dbReference type="ARBA" id="ARBA00023180"/>
    </source>
</evidence>
<accession>A0A6J2YMR0</accession>
<dbReference type="InParanoid" id="A0A6J2YMR0"/>
<protein>
    <recommendedName>
        <fullName evidence="6">Carboxylic ester hydrolase</fullName>
        <ecNumber evidence="6">3.1.1.-</ecNumber>
    </recommendedName>
</protein>
<evidence type="ECO:0000256" key="6">
    <source>
        <dbReference type="RuleBase" id="RU361235"/>
    </source>
</evidence>
<dbReference type="Gene3D" id="3.40.50.1820">
    <property type="entry name" value="alpha/beta hydrolase"/>
    <property type="match status" value="1"/>
</dbReference>
<dbReference type="Pfam" id="PF00135">
    <property type="entry name" value="COesterase"/>
    <property type="match status" value="1"/>
</dbReference>
<dbReference type="AlphaFoldDB" id="A0A6J2YMR0"/>
<dbReference type="RefSeq" id="XP_030764556.1">
    <property type="nucleotide sequence ID" value="XM_030908696.1"/>
</dbReference>
<feature type="domain" description="Carboxylesterase type B" evidence="7">
    <location>
        <begin position="28"/>
        <end position="538"/>
    </location>
</feature>
<dbReference type="InterPro" id="IPR019826">
    <property type="entry name" value="Carboxylesterase_B_AS"/>
</dbReference>
<organism evidence="8 9">
    <name type="scientific">Sitophilus oryzae</name>
    <name type="common">Rice weevil</name>
    <name type="synonym">Curculio oryzae</name>
    <dbReference type="NCBI Taxonomy" id="7048"/>
    <lineage>
        <taxon>Eukaryota</taxon>
        <taxon>Metazoa</taxon>
        <taxon>Ecdysozoa</taxon>
        <taxon>Arthropoda</taxon>
        <taxon>Hexapoda</taxon>
        <taxon>Insecta</taxon>
        <taxon>Pterygota</taxon>
        <taxon>Neoptera</taxon>
        <taxon>Endopterygota</taxon>
        <taxon>Coleoptera</taxon>
        <taxon>Polyphaga</taxon>
        <taxon>Cucujiformia</taxon>
        <taxon>Curculionidae</taxon>
        <taxon>Dryophthorinae</taxon>
        <taxon>Sitophilus</taxon>
    </lineage>
</organism>
<dbReference type="SUPFAM" id="SSF53474">
    <property type="entry name" value="alpha/beta-Hydrolases"/>
    <property type="match status" value="1"/>
</dbReference>
<dbReference type="KEGG" id="soy:115888839"/>
<dbReference type="Proteomes" id="UP000504635">
    <property type="component" value="Unplaced"/>
</dbReference>
<dbReference type="PROSITE" id="PS00122">
    <property type="entry name" value="CARBOXYLESTERASE_B_1"/>
    <property type="match status" value="1"/>
</dbReference>
<comment type="similarity">
    <text evidence="1 6">Belongs to the type-B carboxylesterase/lipase family.</text>
</comment>
<keyword evidence="3 6" id="KW-0378">Hydrolase</keyword>
<name>A0A6J2YMR0_SITOR</name>
<keyword evidence="4" id="KW-1015">Disulfide bond</keyword>
<dbReference type="InterPro" id="IPR002018">
    <property type="entry name" value="CarbesteraseB"/>
</dbReference>
<dbReference type="EC" id="3.1.1.-" evidence="6"/>
<dbReference type="OrthoDB" id="19653at2759"/>
<evidence type="ECO:0000259" key="7">
    <source>
        <dbReference type="Pfam" id="PF00135"/>
    </source>
</evidence>
<dbReference type="GeneID" id="115888839"/>
<evidence type="ECO:0000256" key="2">
    <source>
        <dbReference type="ARBA" id="ARBA00022487"/>
    </source>
</evidence>
<keyword evidence="5" id="KW-0325">Glycoprotein</keyword>
<proteinExistence type="inferred from homology"/>
<evidence type="ECO:0000313" key="9">
    <source>
        <dbReference type="RefSeq" id="XP_030764556.1"/>
    </source>
</evidence>
<evidence type="ECO:0000256" key="4">
    <source>
        <dbReference type="ARBA" id="ARBA00023157"/>
    </source>
</evidence>
<dbReference type="InterPro" id="IPR029058">
    <property type="entry name" value="AB_hydrolase_fold"/>
</dbReference>
<evidence type="ECO:0000256" key="3">
    <source>
        <dbReference type="ARBA" id="ARBA00022801"/>
    </source>
</evidence>
<dbReference type="PANTHER" id="PTHR43142">
    <property type="entry name" value="CARBOXYLIC ESTER HYDROLASE"/>
    <property type="match status" value="1"/>
</dbReference>
<keyword evidence="2" id="KW-0719">Serine esterase</keyword>
<gene>
    <name evidence="9" type="primary">LOC115888839</name>
</gene>
<keyword evidence="8" id="KW-1185">Reference proteome</keyword>
<dbReference type="GO" id="GO:0052689">
    <property type="term" value="F:carboxylic ester hydrolase activity"/>
    <property type="evidence" value="ECO:0007669"/>
    <property type="project" value="UniProtKB-KW"/>
</dbReference>
<reference evidence="9" key="1">
    <citation type="submission" date="2025-08" db="UniProtKB">
        <authorList>
            <consortium name="RefSeq"/>
        </authorList>
    </citation>
    <scope>IDENTIFICATION</scope>
    <source>
        <tissue evidence="9">Gonads</tissue>
    </source>
</reference>
<evidence type="ECO:0000313" key="8">
    <source>
        <dbReference type="Proteomes" id="UP000504635"/>
    </source>
</evidence>
<evidence type="ECO:0000256" key="1">
    <source>
        <dbReference type="ARBA" id="ARBA00005964"/>
    </source>
</evidence>
<sequence length="558" mass="61578">MSSVDIFKICLTVAFICKNYAVNSEEYSPVVTIPDGSVRGIVNQTVSENVTYYAYRGIPYAQPPIGDLRFASPVENDAWTDVLNATSEPSQCTQISDSEVVGSEDCLYINVYTTNLNSSLPVMVYIYGGAFVSGSTNSSGTPDYLLEKDIVFVIFNYRLGVFGFLSTEDTALPGNLGIKDQILALKWVQNNIEYFGGDPDKVTIFGESAGAASVSYILTNSNTSDLYQNAIMQSGTVLCLWTLARNASVKAFKLGTSLGIITDNSTYLVEQLREVDYKELKSAENTLTTLIEAAGGIVAGLPFAVVIEPDIDGAIVTGRSYEKLLNGDYNTVPVIVGFNSFEMENITNTFLVNIIASQFEVELWRLAPYDLTSSFLYRTSAGTIVRNYFFGILPIAVQSEAIANFATVDQFDRPIRETVDLMSQHNDVYYYEFSYAGNLGSPNRTDAGVAHAEDVNYIFVTSNDEYATDEDQLTRQRIITLWTNFAKTGDPTSSDPLNVLQNITWTPNNSETNTSSAVNYLDINSTLSMGTNPKQTGWEFYLNEIYSVYGDSSYYTTY</sequence>
<dbReference type="PANTHER" id="PTHR43142:SF1">
    <property type="entry name" value="CARBOXYLIC ESTER HYDROLASE"/>
    <property type="match status" value="1"/>
</dbReference>